<dbReference type="InterPro" id="IPR002130">
    <property type="entry name" value="Cyclophilin-type_PPIase_dom"/>
</dbReference>
<dbReference type="AlphaFoldDB" id="A0A0R2UA41"/>
<proteinExistence type="inferred from homology"/>
<dbReference type="Gene3D" id="2.40.100.10">
    <property type="entry name" value="Cyclophilin-like"/>
    <property type="match status" value="1"/>
</dbReference>
<gene>
    <name evidence="5" type="ORF">ABS24_01610</name>
</gene>
<evidence type="ECO:0000313" key="6">
    <source>
        <dbReference type="Proteomes" id="UP000051213"/>
    </source>
</evidence>
<dbReference type="EC" id="5.2.1.8" evidence="3"/>
<organism evidence="5 6">
    <name type="scientific">SAR92 bacterium BACL26 MAG-121220-bin70</name>
    <dbReference type="NCBI Taxonomy" id="1655626"/>
    <lineage>
        <taxon>Bacteria</taxon>
        <taxon>Pseudomonadati</taxon>
        <taxon>Pseudomonadota</taxon>
        <taxon>Gammaproteobacteria</taxon>
        <taxon>Cellvibrionales</taxon>
        <taxon>Porticoccaceae</taxon>
        <taxon>SAR92 clade</taxon>
    </lineage>
</organism>
<name>A0A0R2UA41_9GAMM</name>
<feature type="chain" id="PRO_5006519498" description="Peptidyl-prolyl cis-trans isomerase" evidence="3">
    <location>
        <begin position="19"/>
        <end position="214"/>
    </location>
</feature>
<feature type="signal peptide" evidence="3">
    <location>
        <begin position="1"/>
        <end position="18"/>
    </location>
</feature>
<comment type="function">
    <text evidence="3">PPIases accelerate the folding of proteins. It catalyzes the cis-trans isomerization of proline imidic peptide bonds in oligopeptides.</text>
</comment>
<dbReference type="Proteomes" id="UP000051213">
    <property type="component" value="Unassembled WGS sequence"/>
</dbReference>
<dbReference type="InterPro" id="IPR029000">
    <property type="entry name" value="Cyclophilin-like_dom_sf"/>
</dbReference>
<dbReference type="PANTHER" id="PTHR43246">
    <property type="entry name" value="PEPTIDYL-PROLYL CIS-TRANS ISOMERASE CYP38, CHLOROPLASTIC"/>
    <property type="match status" value="1"/>
</dbReference>
<protein>
    <recommendedName>
        <fullName evidence="3">Peptidyl-prolyl cis-trans isomerase</fullName>
        <shortName evidence="3">PPIase</shortName>
        <ecNumber evidence="3">5.2.1.8</ecNumber>
    </recommendedName>
</protein>
<dbReference type="EMBL" id="LICA01000170">
    <property type="protein sequence ID" value="KRO94203.1"/>
    <property type="molecule type" value="Genomic_DNA"/>
</dbReference>
<dbReference type="InterPro" id="IPR044665">
    <property type="entry name" value="E_coli_cyclophilin_A-like"/>
</dbReference>
<reference evidence="5 6" key="1">
    <citation type="submission" date="2015-10" db="EMBL/GenBank/DDBJ databases">
        <title>Metagenome-Assembled Genomes uncover a global brackish microbiome.</title>
        <authorList>
            <person name="Hugerth L.W."/>
            <person name="Larsson J."/>
            <person name="Alneberg J."/>
            <person name="Lindh M.V."/>
            <person name="Legrand C."/>
            <person name="Pinhassi J."/>
            <person name="Andersson A.F."/>
        </authorList>
    </citation>
    <scope>NUCLEOTIDE SEQUENCE [LARGE SCALE GENOMIC DNA]</scope>
    <source>
        <strain evidence="5">BACL26 MAG-121220-bin70</strain>
    </source>
</reference>
<evidence type="ECO:0000313" key="5">
    <source>
        <dbReference type="EMBL" id="KRO94203.1"/>
    </source>
</evidence>
<dbReference type="Pfam" id="PF00160">
    <property type="entry name" value="Pro_isomerase"/>
    <property type="match status" value="1"/>
</dbReference>
<keyword evidence="1 3" id="KW-0697">Rotamase</keyword>
<dbReference type="GO" id="GO:0003755">
    <property type="term" value="F:peptidyl-prolyl cis-trans isomerase activity"/>
    <property type="evidence" value="ECO:0007669"/>
    <property type="project" value="UniProtKB-UniRule"/>
</dbReference>
<evidence type="ECO:0000256" key="3">
    <source>
        <dbReference type="RuleBase" id="RU363019"/>
    </source>
</evidence>
<feature type="domain" description="PPIase cyclophilin-type" evidence="4">
    <location>
        <begin position="37"/>
        <end position="188"/>
    </location>
</feature>
<sequence length="214" mass="23362">MRYIPIIACLLITHLGLAAEVRDASTNPMVNLATEKGDIVLELFPAKAPISVDNFIKHVNSFHYDGLIFHRVIKGFMIQSGGFTFDLTPRLSDRAPITNESKNGLSNSRGTIAMARTNDPDSAQAQFFINHAGNSRLDTRGEKIGYAVFGKVTSGMNVVDSIAQVSTQTVSAYSDVPVEPIRILTARLLNPEAWTALKDPEPLAPAFERPVPLK</sequence>
<evidence type="ECO:0000256" key="1">
    <source>
        <dbReference type="ARBA" id="ARBA00023110"/>
    </source>
</evidence>
<keyword evidence="3" id="KW-0732">Signal</keyword>
<accession>A0A0R2UA41</accession>
<evidence type="ECO:0000256" key="2">
    <source>
        <dbReference type="ARBA" id="ARBA00023235"/>
    </source>
</evidence>
<keyword evidence="2 3" id="KW-0413">Isomerase</keyword>
<dbReference type="PROSITE" id="PS50072">
    <property type="entry name" value="CSA_PPIASE_2"/>
    <property type="match status" value="1"/>
</dbReference>
<comment type="catalytic activity">
    <reaction evidence="3">
        <text>[protein]-peptidylproline (omega=180) = [protein]-peptidylproline (omega=0)</text>
        <dbReference type="Rhea" id="RHEA:16237"/>
        <dbReference type="Rhea" id="RHEA-COMP:10747"/>
        <dbReference type="Rhea" id="RHEA-COMP:10748"/>
        <dbReference type="ChEBI" id="CHEBI:83833"/>
        <dbReference type="ChEBI" id="CHEBI:83834"/>
        <dbReference type="EC" id="5.2.1.8"/>
    </reaction>
</comment>
<comment type="caution">
    <text evidence="5">The sequence shown here is derived from an EMBL/GenBank/DDBJ whole genome shotgun (WGS) entry which is preliminary data.</text>
</comment>
<comment type="similarity">
    <text evidence="3">Belongs to the cyclophilin-type PPIase family.</text>
</comment>
<dbReference type="SUPFAM" id="SSF50891">
    <property type="entry name" value="Cyclophilin-like"/>
    <property type="match status" value="1"/>
</dbReference>
<evidence type="ECO:0000259" key="4">
    <source>
        <dbReference type="PROSITE" id="PS50072"/>
    </source>
</evidence>
<dbReference type="PRINTS" id="PR00153">
    <property type="entry name" value="CSAPPISMRASE"/>
</dbReference>